<comment type="caution">
    <text evidence="1">The sequence shown here is derived from an EMBL/GenBank/DDBJ whole genome shotgun (WGS) entry which is preliminary data.</text>
</comment>
<protein>
    <submittedName>
        <fullName evidence="1">Uncharacterized protein</fullName>
    </submittedName>
</protein>
<gene>
    <name evidence="1" type="ORF">DCAF_LOCUS12292</name>
</gene>
<accession>A0AAV1RLE8</accession>
<proteinExistence type="predicted"/>
<sequence length="75" mass="8295">MKECMRCGVEDSSRTNQLQGGHQFRAEMDRARNGNQVFNLRHVMSGGALDRHPAAVKAKGSSTFAHFLSFEIGKS</sequence>
<evidence type="ECO:0000313" key="1">
    <source>
        <dbReference type="EMBL" id="CAK7337265.1"/>
    </source>
</evidence>
<organism evidence="1 2">
    <name type="scientific">Dovyalis caffra</name>
    <dbReference type="NCBI Taxonomy" id="77055"/>
    <lineage>
        <taxon>Eukaryota</taxon>
        <taxon>Viridiplantae</taxon>
        <taxon>Streptophyta</taxon>
        <taxon>Embryophyta</taxon>
        <taxon>Tracheophyta</taxon>
        <taxon>Spermatophyta</taxon>
        <taxon>Magnoliopsida</taxon>
        <taxon>eudicotyledons</taxon>
        <taxon>Gunneridae</taxon>
        <taxon>Pentapetalae</taxon>
        <taxon>rosids</taxon>
        <taxon>fabids</taxon>
        <taxon>Malpighiales</taxon>
        <taxon>Salicaceae</taxon>
        <taxon>Flacourtieae</taxon>
        <taxon>Dovyalis</taxon>
    </lineage>
</organism>
<reference evidence="1 2" key="1">
    <citation type="submission" date="2024-01" db="EMBL/GenBank/DDBJ databases">
        <authorList>
            <person name="Waweru B."/>
        </authorList>
    </citation>
    <scope>NUCLEOTIDE SEQUENCE [LARGE SCALE GENOMIC DNA]</scope>
</reference>
<name>A0AAV1RLE8_9ROSI</name>
<evidence type="ECO:0000313" key="2">
    <source>
        <dbReference type="Proteomes" id="UP001314170"/>
    </source>
</evidence>
<keyword evidence="2" id="KW-1185">Reference proteome</keyword>
<dbReference type="EMBL" id="CAWUPB010001010">
    <property type="protein sequence ID" value="CAK7337265.1"/>
    <property type="molecule type" value="Genomic_DNA"/>
</dbReference>
<dbReference type="AlphaFoldDB" id="A0AAV1RLE8"/>
<dbReference type="Proteomes" id="UP001314170">
    <property type="component" value="Unassembled WGS sequence"/>
</dbReference>